<evidence type="ECO:0000256" key="4">
    <source>
        <dbReference type="ARBA" id="ARBA00022729"/>
    </source>
</evidence>
<dbReference type="GO" id="GO:0030154">
    <property type="term" value="P:cell differentiation"/>
    <property type="evidence" value="ECO:0007669"/>
    <property type="project" value="UniProtKB-KW"/>
</dbReference>
<evidence type="ECO:0000313" key="8">
    <source>
        <dbReference type="EMBL" id="RZC84144.1"/>
    </source>
</evidence>
<dbReference type="GO" id="GO:0033612">
    <property type="term" value="F:receptor serine/threonine kinase binding"/>
    <property type="evidence" value="ECO:0007669"/>
    <property type="project" value="InterPro"/>
</dbReference>
<gene>
    <name evidence="8" type="ORF">C5167_046929</name>
</gene>
<dbReference type="PANTHER" id="PTHR36349">
    <property type="entry name" value="PROTEIN CLAVATA 3"/>
    <property type="match status" value="1"/>
</dbReference>
<name>A0A4Y7LF61_PAPSO</name>
<dbReference type="GO" id="GO:0005576">
    <property type="term" value="C:extracellular region"/>
    <property type="evidence" value="ECO:0007669"/>
    <property type="project" value="UniProtKB-SubCell"/>
</dbReference>
<feature type="region of interest" description="Disordered" evidence="6">
    <location>
        <begin position="75"/>
        <end position="97"/>
    </location>
</feature>
<dbReference type="Proteomes" id="UP000316621">
    <property type="component" value="Chromosome 11"/>
</dbReference>
<dbReference type="PANTHER" id="PTHR36349:SF2">
    <property type="entry name" value="PROTEIN CLAVATA 3"/>
    <property type="match status" value="1"/>
</dbReference>
<feature type="chain" id="PRO_5021286709" evidence="7">
    <location>
        <begin position="17"/>
        <end position="97"/>
    </location>
</feature>
<keyword evidence="3" id="KW-0964">Secreted</keyword>
<evidence type="ECO:0000256" key="6">
    <source>
        <dbReference type="SAM" id="MobiDB-lite"/>
    </source>
</evidence>
<dbReference type="AlphaFoldDB" id="A0A4Y7LF61"/>
<dbReference type="InterPro" id="IPR044962">
    <property type="entry name" value="CLV3/ESR"/>
</dbReference>
<accession>A0A4Y7LF61</accession>
<keyword evidence="5" id="KW-0221">Differentiation</keyword>
<protein>
    <submittedName>
        <fullName evidence="8">Uncharacterized protein</fullName>
    </submittedName>
</protein>
<feature type="signal peptide" evidence="7">
    <location>
        <begin position="1"/>
        <end position="16"/>
    </location>
</feature>
<proteinExistence type="inferred from homology"/>
<reference evidence="8 9" key="1">
    <citation type="journal article" date="2018" name="Science">
        <title>The opium poppy genome and morphinan production.</title>
        <authorList>
            <person name="Guo L."/>
            <person name="Winzer T."/>
            <person name="Yang X."/>
            <person name="Li Y."/>
            <person name="Ning Z."/>
            <person name="He Z."/>
            <person name="Teodor R."/>
            <person name="Lu Y."/>
            <person name="Bowser T.A."/>
            <person name="Graham I.A."/>
            <person name="Ye K."/>
        </authorList>
    </citation>
    <scope>NUCLEOTIDE SEQUENCE [LARGE SCALE GENOMIC DNA]</scope>
    <source>
        <strain evidence="9">cv. HN1</strain>
        <tissue evidence="8">Leaves</tissue>
    </source>
</reference>
<evidence type="ECO:0000256" key="3">
    <source>
        <dbReference type="ARBA" id="ARBA00022525"/>
    </source>
</evidence>
<evidence type="ECO:0000256" key="7">
    <source>
        <dbReference type="SAM" id="SignalP"/>
    </source>
</evidence>
<evidence type="ECO:0000256" key="5">
    <source>
        <dbReference type="ARBA" id="ARBA00022782"/>
    </source>
</evidence>
<evidence type="ECO:0000256" key="1">
    <source>
        <dbReference type="ARBA" id="ARBA00004613"/>
    </source>
</evidence>
<sequence length="97" mass="10692">MAARVVLFYFIVLVLALCLLLENHNYVVGDATVSLVVRRLNRKLILHDSVEEVLAGFHPLDHAVGTKIQDVNSLRTVPSGPDPLHHHGSSPKKPQTP</sequence>
<keyword evidence="4 7" id="KW-0732">Signal</keyword>
<keyword evidence="9" id="KW-1185">Reference proteome</keyword>
<comment type="similarity">
    <text evidence="2">Belongs to the CLV3/ESR signal peptide family.</text>
</comment>
<dbReference type="Gramene" id="RZC84144">
    <property type="protein sequence ID" value="RZC84144"/>
    <property type="gene ID" value="C5167_046929"/>
</dbReference>
<evidence type="ECO:0000256" key="2">
    <source>
        <dbReference type="ARBA" id="ARBA00005416"/>
    </source>
</evidence>
<dbReference type="EMBL" id="CM010725">
    <property type="protein sequence ID" value="RZC84144.1"/>
    <property type="molecule type" value="Genomic_DNA"/>
</dbReference>
<organism evidence="8 9">
    <name type="scientific">Papaver somniferum</name>
    <name type="common">Opium poppy</name>
    <dbReference type="NCBI Taxonomy" id="3469"/>
    <lineage>
        <taxon>Eukaryota</taxon>
        <taxon>Viridiplantae</taxon>
        <taxon>Streptophyta</taxon>
        <taxon>Embryophyta</taxon>
        <taxon>Tracheophyta</taxon>
        <taxon>Spermatophyta</taxon>
        <taxon>Magnoliopsida</taxon>
        <taxon>Ranunculales</taxon>
        <taxon>Papaveraceae</taxon>
        <taxon>Papaveroideae</taxon>
        <taxon>Papaver</taxon>
    </lineage>
</organism>
<evidence type="ECO:0000313" key="9">
    <source>
        <dbReference type="Proteomes" id="UP000316621"/>
    </source>
</evidence>
<comment type="subcellular location">
    <subcellularLocation>
        <location evidence="1">Secreted</location>
    </subcellularLocation>
</comment>